<evidence type="ECO:0000313" key="1">
    <source>
        <dbReference type="EMBL" id="MBM3114925.1"/>
    </source>
</evidence>
<name>A0ABS2BHK0_9NEIS</name>
<comment type="caution">
    <text evidence="1">The sequence shown here is derived from an EMBL/GenBank/DDBJ whole genome shotgun (WGS) entry which is preliminary data.</text>
</comment>
<accession>A0ABS2BHK0</accession>
<dbReference type="EMBL" id="JAESND010000001">
    <property type="protein sequence ID" value="MBM3114925.1"/>
    <property type="molecule type" value="Genomic_DNA"/>
</dbReference>
<protein>
    <submittedName>
        <fullName evidence="1">Uncharacterized protein</fullName>
    </submittedName>
</protein>
<evidence type="ECO:0000313" key="2">
    <source>
        <dbReference type="Proteomes" id="UP000809431"/>
    </source>
</evidence>
<proteinExistence type="predicted"/>
<dbReference type="Proteomes" id="UP000809431">
    <property type="component" value="Unassembled WGS sequence"/>
</dbReference>
<gene>
    <name evidence="1" type="ORF">JMJ54_03695</name>
</gene>
<reference evidence="1 2" key="1">
    <citation type="submission" date="2021-01" db="EMBL/GenBank/DDBJ databases">
        <title>Draft Genome Sequence and Polyhydroxyalkanoate Biosynthetic Potential of Jeongeupia naejangsanensis Type Strain DSM 24253.</title>
        <authorList>
            <person name="Turrini P."/>
            <person name="Artuso I."/>
            <person name="Lugli G.A."/>
            <person name="Frangipani E."/>
            <person name="Ventura M."/>
            <person name="Visca P."/>
        </authorList>
    </citation>
    <scope>NUCLEOTIDE SEQUENCE [LARGE SCALE GENOMIC DNA]</scope>
    <source>
        <strain evidence="1 2">DSM 24253</strain>
    </source>
</reference>
<keyword evidence="2" id="KW-1185">Reference proteome</keyword>
<organism evidence="1 2">
    <name type="scientific">Jeongeupia naejangsanensis</name>
    <dbReference type="NCBI Taxonomy" id="613195"/>
    <lineage>
        <taxon>Bacteria</taxon>
        <taxon>Pseudomonadati</taxon>
        <taxon>Pseudomonadota</taxon>
        <taxon>Betaproteobacteria</taxon>
        <taxon>Neisseriales</taxon>
        <taxon>Chitinibacteraceae</taxon>
        <taxon>Jeongeupia</taxon>
    </lineage>
</organism>
<dbReference type="RefSeq" id="WP_203536583.1">
    <property type="nucleotide sequence ID" value="NZ_JAESND010000001.1"/>
</dbReference>
<sequence>MARTAVSAEQIQVWISRSLNQNPLVVDRGAYIKVPTPQWCDAGMHECNWGISYWGNIAGFEEVVVSALHEAQFMFRLVVAPQEDGLRIYG</sequence>